<comment type="caution">
    <text evidence="4">The sequence shown here is derived from an EMBL/GenBank/DDBJ whole genome shotgun (WGS) entry which is preliminary data.</text>
</comment>
<keyword evidence="1" id="KW-0732">Signal</keyword>
<dbReference type="EMBL" id="LRIE01000069">
    <property type="protein sequence ID" value="KZM35542.1"/>
    <property type="molecule type" value="Genomic_DNA"/>
</dbReference>
<organism evidence="4 5">
    <name type="scientific">Oerskovia enterophila</name>
    <dbReference type="NCBI Taxonomy" id="43678"/>
    <lineage>
        <taxon>Bacteria</taxon>
        <taxon>Bacillati</taxon>
        <taxon>Actinomycetota</taxon>
        <taxon>Actinomycetes</taxon>
        <taxon>Micrococcales</taxon>
        <taxon>Cellulomonadaceae</taxon>
        <taxon>Oerskovia</taxon>
    </lineage>
</organism>
<name>A0A163RP08_9CELL</name>
<evidence type="ECO:0000256" key="2">
    <source>
        <dbReference type="SAM" id="MobiDB-lite"/>
    </source>
</evidence>
<feature type="region of interest" description="Disordered" evidence="2">
    <location>
        <begin position="1"/>
        <end position="25"/>
    </location>
</feature>
<evidence type="ECO:0000256" key="1">
    <source>
        <dbReference type="ARBA" id="ARBA00022729"/>
    </source>
</evidence>
<feature type="compositionally biased region" description="Low complexity" evidence="2">
    <location>
        <begin position="1"/>
        <end position="20"/>
    </location>
</feature>
<dbReference type="SUPFAM" id="SSF53850">
    <property type="entry name" value="Periplasmic binding protein-like II"/>
    <property type="match status" value="1"/>
</dbReference>
<dbReference type="CDD" id="cd01004">
    <property type="entry name" value="PBP2_MidA_like"/>
    <property type="match status" value="1"/>
</dbReference>
<dbReference type="RefSeq" id="WP_082848919.1">
    <property type="nucleotide sequence ID" value="NZ_LRIE01000069.1"/>
</dbReference>
<evidence type="ECO:0000313" key="5">
    <source>
        <dbReference type="Proteomes" id="UP000076447"/>
    </source>
</evidence>
<dbReference type="Pfam" id="PF00497">
    <property type="entry name" value="SBP_bac_3"/>
    <property type="match status" value="1"/>
</dbReference>
<dbReference type="SMART" id="SM00062">
    <property type="entry name" value="PBPb"/>
    <property type="match status" value="1"/>
</dbReference>
<protein>
    <submittedName>
        <fullName evidence="4">Cystine-binding periplasmic protein</fullName>
    </submittedName>
</protein>
<proteinExistence type="predicted"/>
<feature type="domain" description="Solute-binding protein family 3/N-terminal" evidence="3">
    <location>
        <begin position="102"/>
        <end position="335"/>
    </location>
</feature>
<dbReference type="OrthoDB" id="4633994at2"/>
<dbReference type="Gene3D" id="3.40.190.10">
    <property type="entry name" value="Periplasmic binding protein-like II"/>
    <property type="match status" value="2"/>
</dbReference>
<dbReference type="Proteomes" id="UP000076447">
    <property type="component" value="Unassembled WGS sequence"/>
</dbReference>
<evidence type="ECO:0000313" key="4">
    <source>
        <dbReference type="EMBL" id="KZM35542.1"/>
    </source>
</evidence>
<dbReference type="STRING" id="43678.OJAG_18070"/>
<reference evidence="4 5" key="1">
    <citation type="submission" date="2016-01" db="EMBL/GenBank/DDBJ databases">
        <title>Genome sequence of Oerskovia enterophila VJag, an agar and cellulose degrading bacterium.</title>
        <authorList>
            <person name="Poehlein A."/>
            <person name="Jag V."/>
            <person name="Bengelsdorf F."/>
            <person name="Duerre P."/>
            <person name="Daniel R."/>
        </authorList>
    </citation>
    <scope>NUCLEOTIDE SEQUENCE [LARGE SCALE GENOMIC DNA]</scope>
    <source>
        <strain evidence="4 5">VJag</strain>
    </source>
</reference>
<accession>A0A163RP08</accession>
<dbReference type="PANTHER" id="PTHR35936">
    <property type="entry name" value="MEMBRANE-BOUND LYTIC MUREIN TRANSGLYCOSYLASE F"/>
    <property type="match status" value="1"/>
</dbReference>
<sequence length="351" mass="36755">MTLHTSGVAAGTARSTAASRAARRPSRRAGRVLGIAATLPILALLAACATNADADPVGDVNAENAAAAGLVVDTSPEQDRIRTTESAEAVALLPAAFADKDTIKVAVSAYVPPLAFLADDEKTPIGNETDIAQLIGDALGKKVEWEVKAWADWPLAVQSGDVDVVISNVTVTEERKELFDFSSYRNDQLGWLTKADSDLTSITEAKDVAGLTVAVGSGTNQEKILLAWDEENKAAGLEPATIEYFENDGDTILALQSGRIDVTFGPNATASYKAKVSPEDFKVIGTLNGGWPATAQIAVGTLKGNELAPAVTAALNHAIEDGSYAEVLERWGLEDEAIEISETNPAGLPKS</sequence>
<dbReference type="PANTHER" id="PTHR35936:SF17">
    <property type="entry name" value="ARGININE-BINDING EXTRACELLULAR PROTEIN ARTP"/>
    <property type="match status" value="1"/>
</dbReference>
<gene>
    <name evidence="4" type="primary">fliY</name>
    <name evidence="4" type="ORF">OJAG_18070</name>
</gene>
<dbReference type="AlphaFoldDB" id="A0A163RP08"/>
<evidence type="ECO:0000259" key="3">
    <source>
        <dbReference type="SMART" id="SM00062"/>
    </source>
</evidence>
<dbReference type="InterPro" id="IPR001638">
    <property type="entry name" value="Solute-binding_3/MltF_N"/>
</dbReference>
<dbReference type="PATRIC" id="fig|43678.3.peg.1886"/>